<dbReference type="SUPFAM" id="SSF53067">
    <property type="entry name" value="Actin-like ATPase domain"/>
    <property type="match status" value="1"/>
</dbReference>
<evidence type="ECO:0000313" key="2">
    <source>
        <dbReference type="Proteomes" id="UP000076623"/>
    </source>
</evidence>
<evidence type="ECO:0000313" key="1">
    <source>
        <dbReference type="EMBL" id="ANC78580.1"/>
    </source>
</evidence>
<dbReference type="KEGG" id="fpn:ABE65_017975"/>
<sequence length="327" mass="37882">MLFNLGLFNKKRINLILQDHVIRYLDYRHPEDLDVRGTGERYLPEGLIHDGLIADRETLLTILEECVAEWGIKGREVQFLIPDSKLVIRKHQVPTNQKDEEIKGYLYMELGNTIHLPFEDPVFDYVLLDTNEEKREILLFAASERMVHDYSSLLTDAKLKPVVADASCVALYRLIFMKDLVSEKDHTLCLQFDIPAVQLSIFHHHKPYFFNHLKMETDYKSWNFKQHSTGVQRIEWQGDSGYIHGLIEDKLVEIERIVNYYKFTINQGEQGVTKVVLSGELPELSYIQERLSSKLDVPVLTIKPSDTLLPPQFDVVLGLGLKEVQLC</sequence>
<organism evidence="1 2">
    <name type="scientific">Fictibacillus phosphorivorans</name>
    <dbReference type="NCBI Taxonomy" id="1221500"/>
    <lineage>
        <taxon>Bacteria</taxon>
        <taxon>Bacillati</taxon>
        <taxon>Bacillota</taxon>
        <taxon>Bacilli</taxon>
        <taxon>Bacillales</taxon>
        <taxon>Fictibacillaceae</taxon>
        <taxon>Fictibacillus</taxon>
    </lineage>
</organism>
<protein>
    <recommendedName>
        <fullName evidence="3">Pilus assembly protein PilM</fullName>
    </recommendedName>
</protein>
<dbReference type="InterPro" id="IPR005883">
    <property type="entry name" value="PilM"/>
</dbReference>
<reference evidence="1 2" key="1">
    <citation type="submission" date="2016-04" db="EMBL/GenBank/DDBJ databases">
        <title>Complete genome sequence of Fictibacillus phosphorivorans G25-29, a strain toxic to nematodes.</title>
        <authorList>
            <person name="Zheng Z."/>
        </authorList>
    </citation>
    <scope>NUCLEOTIDE SEQUENCE [LARGE SCALE GENOMIC DNA]</scope>
    <source>
        <strain evidence="1 2">G25-29</strain>
    </source>
</reference>
<dbReference type="Proteomes" id="UP000076623">
    <property type="component" value="Chromosome"/>
</dbReference>
<dbReference type="InterPro" id="IPR043129">
    <property type="entry name" value="ATPase_NBD"/>
</dbReference>
<dbReference type="Gene3D" id="3.30.1490.300">
    <property type="match status" value="1"/>
</dbReference>
<evidence type="ECO:0008006" key="3">
    <source>
        <dbReference type="Google" id="ProtNLM"/>
    </source>
</evidence>
<name>A0A160IQV2_9BACL</name>
<accession>A0A160IQV2</accession>
<keyword evidence="2" id="KW-1185">Reference proteome</keyword>
<gene>
    <name evidence="1" type="ORF">ABE65_017975</name>
</gene>
<dbReference type="Pfam" id="PF11104">
    <property type="entry name" value="PilM_2"/>
    <property type="match status" value="1"/>
</dbReference>
<dbReference type="AlphaFoldDB" id="A0A160IQV2"/>
<dbReference type="Gene3D" id="3.30.420.40">
    <property type="match status" value="2"/>
</dbReference>
<proteinExistence type="predicted"/>
<dbReference type="RefSeq" id="WP_066397959.1">
    <property type="nucleotide sequence ID" value="NZ_CP015378.1"/>
</dbReference>
<dbReference type="STRING" id="1221500.ABE65_017975"/>
<dbReference type="EMBL" id="CP015378">
    <property type="protein sequence ID" value="ANC78580.1"/>
    <property type="molecule type" value="Genomic_DNA"/>
</dbReference>